<name>A0A4Q0QHQ9_9BRAD</name>
<reference evidence="1 2" key="1">
    <citation type="submission" date="2018-11" db="EMBL/GenBank/DDBJ databases">
        <title>Bradyrhizobium sp. nov., isolated from effective nodules of peanut in China.</title>
        <authorList>
            <person name="Li Y."/>
        </authorList>
    </citation>
    <scope>NUCLEOTIDE SEQUENCE [LARGE SCALE GENOMIC DNA]</scope>
    <source>
        <strain evidence="1 2">CCBAU 51770</strain>
    </source>
</reference>
<dbReference type="AlphaFoldDB" id="A0A4Q0QHQ9"/>
<keyword evidence="1" id="KW-0723">Serine/threonine-protein kinase</keyword>
<organism evidence="1 2">
    <name type="scientific">Bradyrhizobium zhanjiangense</name>
    <dbReference type="NCBI Taxonomy" id="1325107"/>
    <lineage>
        <taxon>Bacteria</taxon>
        <taxon>Pseudomonadati</taxon>
        <taxon>Pseudomonadota</taxon>
        <taxon>Alphaproteobacteria</taxon>
        <taxon>Hyphomicrobiales</taxon>
        <taxon>Nitrobacteraceae</taxon>
        <taxon>Bradyrhizobium</taxon>
    </lineage>
</organism>
<dbReference type="GO" id="GO:0004674">
    <property type="term" value="F:protein serine/threonine kinase activity"/>
    <property type="evidence" value="ECO:0007669"/>
    <property type="project" value="UniProtKB-KW"/>
</dbReference>
<dbReference type="EMBL" id="RKMK01000024">
    <property type="protein sequence ID" value="RXG92009.1"/>
    <property type="molecule type" value="Genomic_DNA"/>
</dbReference>
<comment type="caution">
    <text evidence="1">The sequence shown here is derived from an EMBL/GenBank/DDBJ whole genome shotgun (WGS) entry which is preliminary data.</text>
</comment>
<dbReference type="SUPFAM" id="SSF53795">
    <property type="entry name" value="PEP carboxykinase-like"/>
    <property type="match status" value="1"/>
</dbReference>
<protein>
    <submittedName>
        <fullName evidence="1">Serine/threonine protein kinase</fullName>
    </submittedName>
</protein>
<accession>A0A4Q0QHQ9</accession>
<evidence type="ECO:0000313" key="1">
    <source>
        <dbReference type="EMBL" id="RXG92009.1"/>
    </source>
</evidence>
<evidence type="ECO:0000313" key="2">
    <source>
        <dbReference type="Proteomes" id="UP000290174"/>
    </source>
</evidence>
<dbReference type="InterPro" id="IPR027417">
    <property type="entry name" value="P-loop_NTPase"/>
</dbReference>
<sequence>MLEKSSVEMALRPAVGAVFALLDGRSVLFSETSQKLYELDQVGAFIWCKLAQGASLEDVHRELGRLGIDEHAAREFTRQAMNIWIDRGLLDIDWRMPANCTFSADLGRRRISVRAANWDLLQQLIPLFCALDDNGGEEDIVIEAMVLDDQVFFRGNDARVHRCEAGALAPTIKAHITARLIRSDRWVFALHAASLAKCGTGLLLCGQPGAGKSTLTLRLVNAGFQYAGDDVALVGADGTVCGIPFALTLKEGSWEVLSRLYGDWNDATHCRPDGAQVRYLPIPHAHNGCLSASWIVFLNRVASGPVELTPLDQLGSMKRLIEGAFAADGRLSQAGFFALKRIVAGARSFQLTYSESAEARGRLMDLCDGKA</sequence>
<keyword evidence="1" id="KW-0808">Transferase</keyword>
<proteinExistence type="predicted"/>
<keyword evidence="1" id="KW-0418">Kinase</keyword>
<dbReference type="RefSeq" id="WP_128932346.1">
    <property type="nucleotide sequence ID" value="NZ_CP022221.1"/>
</dbReference>
<gene>
    <name evidence="1" type="ORF">EAS61_23610</name>
</gene>
<dbReference type="Proteomes" id="UP000290174">
    <property type="component" value="Unassembled WGS sequence"/>
</dbReference>
<dbReference type="Gene3D" id="3.40.50.300">
    <property type="entry name" value="P-loop containing nucleotide triphosphate hydrolases"/>
    <property type="match status" value="1"/>
</dbReference>